<dbReference type="GO" id="GO:0031931">
    <property type="term" value="C:TORC1 complex"/>
    <property type="evidence" value="ECO:0007669"/>
    <property type="project" value="UniProtKB-UniRule"/>
</dbReference>
<feature type="repeat" description="WD" evidence="6">
    <location>
        <begin position="212"/>
        <end position="244"/>
    </location>
</feature>
<dbReference type="PANTHER" id="PTHR19842">
    <property type="entry name" value="G BETA-LIKE PROTEIN GBL"/>
    <property type="match status" value="1"/>
</dbReference>
<gene>
    <name evidence="8" type="ORF">DGUA_6G008735</name>
</gene>
<comment type="function">
    <text evidence="7">Subunit of TORC1 and TORC2, which regulate cell growth and survival in response to nutrient and hormonal signals. Essential for TORC2-mediated regulation of cell growth and phosphorylation of Akt1. However it is not required for TORC1-mediated functions such as TORC1-dependent regulation of cell growth, autophagy and phosphorylation of S6K.</text>
</comment>
<dbReference type="GO" id="GO:0051897">
    <property type="term" value="P:positive regulation of phosphatidylinositol 3-kinase/protein kinase B signal transduction"/>
    <property type="evidence" value="ECO:0007669"/>
    <property type="project" value="UniProtKB-ARBA"/>
</dbReference>
<comment type="similarity">
    <text evidence="2 7">Belongs to the WD repeat LST8 family.</text>
</comment>
<evidence type="ECO:0000256" key="2">
    <source>
        <dbReference type="ARBA" id="ARBA00009890"/>
    </source>
</evidence>
<evidence type="ECO:0000256" key="6">
    <source>
        <dbReference type="PROSITE-ProRule" id="PRU00221"/>
    </source>
</evidence>
<dbReference type="InterPro" id="IPR019775">
    <property type="entry name" value="WD40_repeat_CS"/>
</dbReference>
<dbReference type="GO" id="GO:0032535">
    <property type="term" value="P:regulation of cellular component size"/>
    <property type="evidence" value="ECO:0007669"/>
    <property type="project" value="UniProtKB-ARBA"/>
</dbReference>
<reference evidence="9" key="1">
    <citation type="submission" date="2018-01" db="EMBL/GenBank/DDBJ databases">
        <authorList>
            <person name="Alioto T."/>
            <person name="Alioto T."/>
        </authorList>
    </citation>
    <scope>NUCLEOTIDE SEQUENCE [LARGE SCALE GENOMIC DNA]</scope>
</reference>
<dbReference type="PRINTS" id="PR00320">
    <property type="entry name" value="GPROTEINBRPT"/>
</dbReference>
<dbReference type="PANTHER" id="PTHR19842:SF0">
    <property type="entry name" value="TARGET OF RAPAMYCIN COMPLEX SUBUNIT LST8"/>
    <property type="match status" value="1"/>
</dbReference>
<sequence length="318" mass="35797">MEAMGDQLILATGGYDHTIKVWQAHTGNCIKTMRFVETSQVNALDRTPDKTRLAACGYQCIRLYDLESNCTAPVINFDGVQKNVTRLGFQEDGNWMFTAGEDHHVRIWDMISAPPHCSRVFDCESPVNAACLHPNQVEIGMGSQNGNVFLWDVKSEKHECIVPEVDASIQDVAISPDGHYLAAANNKGNCYIWSLCSSPDQKMSTMRPTKKITAHSRYILRCKFSPDSRLLLTTSGDGTACLWKTSDFSKWRELSIENYWVWDAAFSADSKWLFTASSDGVARLWKLETKTPTREYTGHTKAITALSFKDEIIRKVNH</sequence>
<dbReference type="OrthoDB" id="400at2759"/>
<comment type="subunit">
    <text evidence="7">Part of a minimal complex, TORC1, consisting of mTor, raptor and lst8. Interacts with mTor but not raptor. Does not require raptor for binding to mTor. Part of a minimal complex, TORC2, consisting of mTor, rictor and lst8.</text>
</comment>
<dbReference type="EMBL" id="OUUW01000011">
    <property type="protein sequence ID" value="SPP86519.1"/>
    <property type="molecule type" value="Genomic_DNA"/>
</dbReference>
<proteinExistence type="inferred from homology"/>
<evidence type="ECO:0000256" key="1">
    <source>
        <dbReference type="ARBA" id="ARBA00004496"/>
    </source>
</evidence>
<feature type="repeat" description="WD" evidence="6">
    <location>
        <begin position="1"/>
        <end position="32"/>
    </location>
</feature>
<dbReference type="PROSITE" id="PS50294">
    <property type="entry name" value="WD_REPEATS_REGION"/>
    <property type="match status" value="2"/>
</dbReference>
<comment type="subcellular location">
    <subcellularLocation>
        <location evidence="1 7">Cytoplasm</location>
    </subcellularLocation>
</comment>
<protein>
    <recommendedName>
        <fullName evidence="7">Protein LST8</fullName>
    </recommendedName>
</protein>
<dbReference type="PROSITE" id="PS50082">
    <property type="entry name" value="WD_REPEATS_2"/>
    <property type="match status" value="4"/>
</dbReference>
<dbReference type="GO" id="GO:0038203">
    <property type="term" value="P:TORC2 signaling"/>
    <property type="evidence" value="ECO:0007669"/>
    <property type="project" value="UniProtKB-ARBA"/>
</dbReference>
<feature type="repeat" description="WD" evidence="6">
    <location>
        <begin position="77"/>
        <end position="110"/>
    </location>
</feature>
<dbReference type="GO" id="GO:0005737">
    <property type="term" value="C:cytoplasm"/>
    <property type="evidence" value="ECO:0007669"/>
    <property type="project" value="UniProtKB-SubCell"/>
</dbReference>
<dbReference type="AlphaFoldDB" id="A0A3B0KJ75"/>
<dbReference type="InterPro" id="IPR015943">
    <property type="entry name" value="WD40/YVTN_repeat-like_dom_sf"/>
</dbReference>
<dbReference type="FunFam" id="2.130.10.10:FF:000505">
    <property type="entry name" value="Blast:Protein LST8 homolog"/>
    <property type="match status" value="1"/>
</dbReference>
<dbReference type="InterPro" id="IPR001680">
    <property type="entry name" value="WD40_rpt"/>
</dbReference>
<dbReference type="PROSITE" id="PS00678">
    <property type="entry name" value="WD_REPEATS_1"/>
    <property type="match status" value="1"/>
</dbReference>
<keyword evidence="5 7" id="KW-0677">Repeat</keyword>
<evidence type="ECO:0000313" key="8">
    <source>
        <dbReference type="EMBL" id="SPP86519.1"/>
    </source>
</evidence>
<organism evidence="8 9">
    <name type="scientific">Drosophila guanche</name>
    <name type="common">Fruit fly</name>
    <dbReference type="NCBI Taxonomy" id="7266"/>
    <lineage>
        <taxon>Eukaryota</taxon>
        <taxon>Metazoa</taxon>
        <taxon>Ecdysozoa</taxon>
        <taxon>Arthropoda</taxon>
        <taxon>Hexapoda</taxon>
        <taxon>Insecta</taxon>
        <taxon>Pterygota</taxon>
        <taxon>Neoptera</taxon>
        <taxon>Endopterygota</taxon>
        <taxon>Diptera</taxon>
        <taxon>Brachycera</taxon>
        <taxon>Muscomorpha</taxon>
        <taxon>Ephydroidea</taxon>
        <taxon>Drosophilidae</taxon>
        <taxon>Drosophila</taxon>
        <taxon>Sophophora</taxon>
    </lineage>
</organism>
<name>A0A3B0KJ75_DROGU</name>
<dbReference type="InterPro" id="IPR037588">
    <property type="entry name" value="MLST8"/>
</dbReference>
<evidence type="ECO:0000256" key="4">
    <source>
        <dbReference type="ARBA" id="ARBA00022574"/>
    </source>
</evidence>
<dbReference type="CDD" id="cd00200">
    <property type="entry name" value="WD40"/>
    <property type="match status" value="1"/>
</dbReference>
<dbReference type="SMART" id="SM00320">
    <property type="entry name" value="WD40"/>
    <property type="match status" value="6"/>
</dbReference>
<evidence type="ECO:0000256" key="5">
    <source>
        <dbReference type="ARBA" id="ARBA00022737"/>
    </source>
</evidence>
<dbReference type="Pfam" id="PF00400">
    <property type="entry name" value="WD40"/>
    <property type="match status" value="5"/>
</dbReference>
<evidence type="ECO:0000256" key="7">
    <source>
        <dbReference type="RuleBase" id="RU369068"/>
    </source>
</evidence>
<dbReference type="GO" id="GO:0031932">
    <property type="term" value="C:TORC2 complex"/>
    <property type="evidence" value="ECO:0007669"/>
    <property type="project" value="UniProtKB-UniRule"/>
</dbReference>
<keyword evidence="9" id="KW-1185">Reference proteome</keyword>
<dbReference type="InterPro" id="IPR036322">
    <property type="entry name" value="WD40_repeat_dom_sf"/>
</dbReference>
<feature type="repeat" description="WD" evidence="6">
    <location>
        <begin position="254"/>
        <end position="295"/>
    </location>
</feature>
<dbReference type="OMA" id="VQRNYKH"/>
<evidence type="ECO:0000256" key="3">
    <source>
        <dbReference type="ARBA" id="ARBA00022490"/>
    </source>
</evidence>
<dbReference type="InterPro" id="IPR020472">
    <property type="entry name" value="WD40_PAC1"/>
</dbReference>
<dbReference type="Proteomes" id="UP000268350">
    <property type="component" value="Unassembled WGS sequence"/>
</dbReference>
<dbReference type="Gene3D" id="2.130.10.10">
    <property type="entry name" value="YVTN repeat-like/Quinoprotein amine dehydrogenase"/>
    <property type="match status" value="1"/>
</dbReference>
<evidence type="ECO:0000313" key="9">
    <source>
        <dbReference type="Proteomes" id="UP000268350"/>
    </source>
</evidence>
<dbReference type="SUPFAM" id="SSF50978">
    <property type="entry name" value="WD40 repeat-like"/>
    <property type="match status" value="1"/>
</dbReference>
<keyword evidence="4 6" id="KW-0853">WD repeat</keyword>
<dbReference type="GO" id="GO:0032956">
    <property type="term" value="P:regulation of actin cytoskeleton organization"/>
    <property type="evidence" value="ECO:0007669"/>
    <property type="project" value="TreeGrafter"/>
</dbReference>
<keyword evidence="3 7" id="KW-0963">Cytoplasm</keyword>
<dbReference type="STRING" id="7266.A0A3B0KJ75"/>
<accession>A0A3B0KJ75</accession>